<accession>A0A2M3ZX88</accession>
<dbReference type="AlphaFoldDB" id="A0A2M3ZX88"/>
<dbReference type="EMBL" id="GGFM01012412">
    <property type="protein sequence ID" value="MBW33163.1"/>
    <property type="molecule type" value="Transcribed_RNA"/>
</dbReference>
<proteinExistence type="predicted"/>
<reference evidence="1" key="1">
    <citation type="submission" date="2018-01" db="EMBL/GenBank/DDBJ databases">
        <title>An insight into the sialome of Amazonian anophelines.</title>
        <authorList>
            <person name="Ribeiro J.M."/>
            <person name="Scarpassa V."/>
            <person name="Calvo E."/>
        </authorList>
    </citation>
    <scope>NUCLEOTIDE SEQUENCE</scope>
    <source>
        <tissue evidence="1">Salivary glands</tissue>
    </source>
</reference>
<name>A0A2M3ZX88_9DIPT</name>
<protein>
    <submittedName>
        <fullName evidence="1">Putative secreted peptide</fullName>
    </submittedName>
</protein>
<sequence>MAEKAKGRVVIGDCVCRSVRAALLALFTMLCVRFASAARDRWRAKCRVFFERIAGLRPTVIMPHITAEHCRRGILA</sequence>
<organism evidence="1">
    <name type="scientific">Anopheles braziliensis</name>
    <dbReference type="NCBI Taxonomy" id="58242"/>
    <lineage>
        <taxon>Eukaryota</taxon>
        <taxon>Metazoa</taxon>
        <taxon>Ecdysozoa</taxon>
        <taxon>Arthropoda</taxon>
        <taxon>Hexapoda</taxon>
        <taxon>Insecta</taxon>
        <taxon>Pterygota</taxon>
        <taxon>Neoptera</taxon>
        <taxon>Endopterygota</taxon>
        <taxon>Diptera</taxon>
        <taxon>Nematocera</taxon>
        <taxon>Culicoidea</taxon>
        <taxon>Culicidae</taxon>
        <taxon>Anophelinae</taxon>
        <taxon>Anopheles</taxon>
    </lineage>
</organism>
<evidence type="ECO:0000313" key="1">
    <source>
        <dbReference type="EMBL" id="MBW33163.1"/>
    </source>
</evidence>